<gene>
    <name evidence="2" type="ORF">SARC_15125</name>
</gene>
<keyword evidence="3" id="KW-1185">Reference proteome</keyword>
<dbReference type="GeneID" id="25915629"/>
<reference evidence="2 3" key="1">
    <citation type="submission" date="2011-02" db="EMBL/GenBank/DDBJ databases">
        <title>The Genome Sequence of Sphaeroforma arctica JP610.</title>
        <authorList>
            <consortium name="The Broad Institute Genome Sequencing Platform"/>
            <person name="Russ C."/>
            <person name="Cuomo C."/>
            <person name="Young S.K."/>
            <person name="Zeng Q."/>
            <person name="Gargeya S."/>
            <person name="Alvarado L."/>
            <person name="Berlin A."/>
            <person name="Chapman S.B."/>
            <person name="Chen Z."/>
            <person name="Freedman E."/>
            <person name="Gellesch M."/>
            <person name="Goldberg J."/>
            <person name="Griggs A."/>
            <person name="Gujja S."/>
            <person name="Heilman E."/>
            <person name="Heiman D."/>
            <person name="Howarth C."/>
            <person name="Mehta T."/>
            <person name="Neiman D."/>
            <person name="Pearson M."/>
            <person name="Roberts A."/>
            <person name="Saif S."/>
            <person name="Shea T."/>
            <person name="Shenoy N."/>
            <person name="Sisk P."/>
            <person name="Stolte C."/>
            <person name="Sykes S."/>
            <person name="White J."/>
            <person name="Yandava C."/>
            <person name="Burger G."/>
            <person name="Gray M.W."/>
            <person name="Holland P.W.H."/>
            <person name="King N."/>
            <person name="Lang F.B.F."/>
            <person name="Roger A.J."/>
            <person name="Ruiz-Trillo I."/>
            <person name="Haas B."/>
            <person name="Nusbaum C."/>
            <person name="Birren B."/>
        </authorList>
    </citation>
    <scope>NUCLEOTIDE SEQUENCE [LARGE SCALE GENOMIC DNA]</scope>
    <source>
        <strain evidence="2 3">JP610</strain>
    </source>
</reference>
<proteinExistence type="predicted"/>
<name>A0A0L0F6X1_9EUKA</name>
<sequence length="105" mass="11977">MSSHSTDCTETNHEYRTSEPLPQRNGTLCTLHRHMIVCNAMLERVLGLPGDLRALVVEQMPACGLLLLERHSRYCNVEINLESAWERLGHKHFSNQFSTWLAESG</sequence>
<dbReference type="EMBL" id="KQ247251">
    <property type="protein sequence ID" value="KNC72321.1"/>
    <property type="molecule type" value="Genomic_DNA"/>
</dbReference>
<dbReference type="AlphaFoldDB" id="A0A0L0F6X1"/>
<evidence type="ECO:0000313" key="2">
    <source>
        <dbReference type="EMBL" id="KNC72321.1"/>
    </source>
</evidence>
<feature type="region of interest" description="Disordered" evidence="1">
    <location>
        <begin position="1"/>
        <end position="24"/>
    </location>
</feature>
<protein>
    <submittedName>
        <fullName evidence="2">Uncharacterized protein</fullName>
    </submittedName>
</protein>
<organism evidence="2 3">
    <name type="scientific">Sphaeroforma arctica JP610</name>
    <dbReference type="NCBI Taxonomy" id="667725"/>
    <lineage>
        <taxon>Eukaryota</taxon>
        <taxon>Ichthyosporea</taxon>
        <taxon>Ichthyophonida</taxon>
        <taxon>Sphaeroforma</taxon>
    </lineage>
</organism>
<evidence type="ECO:0000256" key="1">
    <source>
        <dbReference type="SAM" id="MobiDB-lite"/>
    </source>
</evidence>
<dbReference type="RefSeq" id="XP_014146223.1">
    <property type="nucleotide sequence ID" value="XM_014290748.1"/>
</dbReference>
<accession>A0A0L0F6X1</accession>
<evidence type="ECO:0000313" key="3">
    <source>
        <dbReference type="Proteomes" id="UP000054560"/>
    </source>
</evidence>
<feature type="non-terminal residue" evidence="2">
    <location>
        <position position="105"/>
    </location>
</feature>
<dbReference type="Proteomes" id="UP000054560">
    <property type="component" value="Unassembled WGS sequence"/>
</dbReference>